<name>A0A5D0NPD7_9ACTN</name>
<feature type="transmembrane region" description="Helical" evidence="1">
    <location>
        <begin position="66"/>
        <end position="87"/>
    </location>
</feature>
<gene>
    <name evidence="2" type="ORF">FXF69_14365</name>
</gene>
<comment type="caution">
    <text evidence="2">The sequence shown here is derived from an EMBL/GenBank/DDBJ whole genome shotgun (WGS) entry which is preliminary data.</text>
</comment>
<keyword evidence="1" id="KW-1133">Transmembrane helix</keyword>
<proteinExistence type="predicted"/>
<dbReference type="STRING" id="1220554.GCA_001552135_07983"/>
<keyword evidence="1" id="KW-0472">Membrane</keyword>
<sequence length="134" mass="14004">MNIAALATWLVTALGGFFMLGTWISRGGARGDGASRLPVPVIFGHFALAATGLVVWIVYVVTDTAALAWTAFGLLLPVALLGFVMFARWLGSRVPDVGETAVPAERGFPIPVVMGHGLFAVATLVLVLITAIRG</sequence>
<keyword evidence="3" id="KW-1185">Reference proteome</keyword>
<feature type="transmembrane region" description="Helical" evidence="1">
    <location>
        <begin position="6"/>
        <end position="25"/>
    </location>
</feature>
<keyword evidence="1" id="KW-0812">Transmembrane</keyword>
<dbReference type="AlphaFoldDB" id="A0A5D0NPD7"/>
<evidence type="ECO:0000313" key="2">
    <source>
        <dbReference type="EMBL" id="TYB46433.1"/>
    </source>
</evidence>
<evidence type="ECO:0008006" key="4">
    <source>
        <dbReference type="Google" id="ProtNLM"/>
    </source>
</evidence>
<dbReference type="RefSeq" id="WP_067904934.1">
    <property type="nucleotide sequence ID" value="NZ_VSFG01000002.1"/>
</dbReference>
<dbReference type="EMBL" id="VSFG01000002">
    <property type="protein sequence ID" value="TYB46433.1"/>
    <property type="molecule type" value="Genomic_DNA"/>
</dbReference>
<reference evidence="2 3" key="1">
    <citation type="submission" date="2019-08" db="EMBL/GenBank/DDBJ databases">
        <title>Actinomadura sp. nov. CYP1-5 isolated from mountain soil.</title>
        <authorList>
            <person name="Songsumanus A."/>
            <person name="Kuncharoen N."/>
            <person name="Kudo T."/>
            <person name="Yuki M."/>
            <person name="Igarashi Y."/>
            <person name="Tanasupawat S."/>
        </authorList>
    </citation>
    <scope>NUCLEOTIDE SEQUENCE [LARGE SCALE GENOMIC DNA]</scope>
    <source>
        <strain evidence="2 3">JCM 14158</strain>
    </source>
</reference>
<protein>
    <recommendedName>
        <fullName evidence="4">Integral membrane protein</fullName>
    </recommendedName>
</protein>
<feature type="transmembrane region" description="Helical" evidence="1">
    <location>
        <begin position="108"/>
        <end position="132"/>
    </location>
</feature>
<evidence type="ECO:0000256" key="1">
    <source>
        <dbReference type="SAM" id="Phobius"/>
    </source>
</evidence>
<evidence type="ECO:0000313" key="3">
    <source>
        <dbReference type="Proteomes" id="UP000323380"/>
    </source>
</evidence>
<dbReference type="Proteomes" id="UP000323380">
    <property type="component" value="Unassembled WGS sequence"/>
</dbReference>
<accession>A0A5D0NPD7</accession>
<organism evidence="2 3">
    <name type="scientific">Actinomadura chibensis</name>
    <dbReference type="NCBI Taxonomy" id="392828"/>
    <lineage>
        <taxon>Bacteria</taxon>
        <taxon>Bacillati</taxon>
        <taxon>Actinomycetota</taxon>
        <taxon>Actinomycetes</taxon>
        <taxon>Streptosporangiales</taxon>
        <taxon>Thermomonosporaceae</taxon>
        <taxon>Actinomadura</taxon>
    </lineage>
</organism>
<feature type="transmembrane region" description="Helical" evidence="1">
    <location>
        <begin position="37"/>
        <end position="60"/>
    </location>
</feature>